<dbReference type="GO" id="GO:0005525">
    <property type="term" value="F:GTP binding"/>
    <property type="evidence" value="ECO:0007669"/>
    <property type="project" value="UniProtKB-KW"/>
</dbReference>
<feature type="domain" description="Nucleotidyl transferase" evidence="8">
    <location>
        <begin position="4"/>
        <end position="287"/>
    </location>
</feature>
<accession>C6PR91</accession>
<dbReference type="RefSeq" id="WP_007060193.1">
    <property type="nucleotide sequence ID" value="NZ_ACVI01000016.1"/>
</dbReference>
<keyword evidence="10" id="KW-1185">Reference proteome</keyword>
<dbReference type="EMBL" id="ACVI01000016">
    <property type="protein sequence ID" value="EET88191.1"/>
    <property type="molecule type" value="Genomic_DNA"/>
</dbReference>
<evidence type="ECO:0000256" key="6">
    <source>
        <dbReference type="ARBA" id="ARBA00023134"/>
    </source>
</evidence>
<evidence type="ECO:0000256" key="1">
    <source>
        <dbReference type="ARBA" id="ARBA00006115"/>
    </source>
</evidence>
<organism evidence="9 10">
    <name type="scientific">Clostridium carboxidivorans P7</name>
    <dbReference type="NCBI Taxonomy" id="536227"/>
    <lineage>
        <taxon>Bacteria</taxon>
        <taxon>Bacillati</taxon>
        <taxon>Bacillota</taxon>
        <taxon>Clostridia</taxon>
        <taxon>Eubacteriales</taxon>
        <taxon>Clostridiaceae</taxon>
        <taxon>Clostridium</taxon>
    </lineage>
</organism>
<dbReference type="GO" id="GO:0004475">
    <property type="term" value="F:mannose-1-phosphate guanylyltransferase (GTP) activity"/>
    <property type="evidence" value="ECO:0007669"/>
    <property type="project" value="UniProtKB-EC"/>
</dbReference>
<dbReference type="CDD" id="cd02509">
    <property type="entry name" value="GDP-M1P_Guanylyltransferase"/>
    <property type="match status" value="1"/>
</dbReference>
<dbReference type="PANTHER" id="PTHR46390:SF1">
    <property type="entry name" value="MANNOSE-1-PHOSPHATE GUANYLYLTRANSFERASE"/>
    <property type="match status" value="1"/>
</dbReference>
<evidence type="ECO:0000256" key="5">
    <source>
        <dbReference type="ARBA" id="ARBA00022741"/>
    </source>
</evidence>
<dbReference type="Proteomes" id="UP000004198">
    <property type="component" value="Unassembled WGS sequence"/>
</dbReference>
<protein>
    <recommendedName>
        <fullName evidence="2">mannose-1-phosphate guanylyltransferase</fullName>
        <ecNumber evidence="2">2.7.7.13</ecNumber>
    </recommendedName>
</protein>
<dbReference type="GO" id="GO:0009298">
    <property type="term" value="P:GDP-mannose biosynthetic process"/>
    <property type="evidence" value="ECO:0007669"/>
    <property type="project" value="TreeGrafter"/>
</dbReference>
<keyword evidence="5" id="KW-0547">Nucleotide-binding</keyword>
<evidence type="ECO:0000313" key="10">
    <source>
        <dbReference type="Proteomes" id="UP000004198"/>
    </source>
</evidence>
<dbReference type="InterPro" id="IPR049577">
    <property type="entry name" value="GMPP_N"/>
</dbReference>
<dbReference type="PATRIC" id="fig|536227.13.peg.2733"/>
<dbReference type="PANTHER" id="PTHR46390">
    <property type="entry name" value="MANNOSE-1-PHOSPHATE GUANYLYLTRANSFERASE"/>
    <property type="match status" value="1"/>
</dbReference>
<evidence type="ECO:0000259" key="8">
    <source>
        <dbReference type="Pfam" id="PF00483"/>
    </source>
</evidence>
<dbReference type="Gene3D" id="3.90.550.10">
    <property type="entry name" value="Spore Coat Polysaccharide Biosynthesis Protein SpsA, Chain A"/>
    <property type="match status" value="1"/>
</dbReference>
<sequence length="348" mass="40690">MICALIMAGGKGKRFWPLSTEKKPKQFLNLLGKKTMLRITFERIEKLIPKERIFIVTSKQYTNLVKDDIPELCLKNIIVEPSSKNTAPCIILSALTIKKYYEDATLVVLPSDHLIKDDDEFINTLKTAEKFIEKNEHSVITLGIKPNRLETGYGYIKCSNNYTNIHEKKIFKVHSFVEKPDAYKADKYLKSNSYLWNCGIFVWKIKTILDLSEECARDIFQKLSEAENFFGNELKFILEQNYKEIESISIDYAIMENVKDIYVIPCKFHWDDLGNWTSIERYRKKDKEENVVNENSIMYKSKRNIVITKKKALLNNVENLIVVETEDYILISSKEKEQEIKIARELVK</sequence>
<proteinExistence type="inferred from homology"/>
<comment type="caution">
    <text evidence="9">The sequence shown here is derived from an EMBL/GenBank/DDBJ whole genome shotgun (WGS) entry which is preliminary data.</text>
</comment>
<dbReference type="FunFam" id="3.90.550.10:FF:000046">
    <property type="entry name" value="Mannose-1-phosphate guanylyltransferase (GDP)"/>
    <property type="match status" value="1"/>
</dbReference>
<dbReference type="SUPFAM" id="SSF159283">
    <property type="entry name" value="Guanosine diphospho-D-mannose pyrophosphorylase/mannose-6-phosphate isomerase linker domain"/>
    <property type="match status" value="1"/>
</dbReference>
<evidence type="ECO:0000313" key="9">
    <source>
        <dbReference type="EMBL" id="EET88191.1"/>
    </source>
</evidence>
<comment type="catalytic activity">
    <reaction evidence="7">
        <text>alpha-D-mannose 1-phosphate + GTP + H(+) = GDP-alpha-D-mannose + diphosphate</text>
        <dbReference type="Rhea" id="RHEA:15229"/>
        <dbReference type="ChEBI" id="CHEBI:15378"/>
        <dbReference type="ChEBI" id="CHEBI:33019"/>
        <dbReference type="ChEBI" id="CHEBI:37565"/>
        <dbReference type="ChEBI" id="CHEBI:57527"/>
        <dbReference type="ChEBI" id="CHEBI:58409"/>
        <dbReference type="EC" id="2.7.7.13"/>
    </reaction>
</comment>
<keyword evidence="4 9" id="KW-0548">Nucleotidyltransferase</keyword>
<dbReference type="EC" id="2.7.7.13" evidence="2"/>
<keyword evidence="6" id="KW-0342">GTP-binding</keyword>
<dbReference type="Pfam" id="PF00483">
    <property type="entry name" value="NTP_transferase"/>
    <property type="match status" value="1"/>
</dbReference>
<name>C6PR91_9CLOT</name>
<reference evidence="9 10" key="1">
    <citation type="submission" date="2009-06" db="EMBL/GenBank/DDBJ databases">
        <title>The draft genome of Clostridium carboxidivorans P7.</title>
        <authorList>
            <consortium name="US DOE Joint Genome Institute (JGI-PGF)"/>
            <person name="Lucas S."/>
            <person name="Copeland A."/>
            <person name="Lapidus A."/>
            <person name="Glavina del Rio T."/>
            <person name="Tice H."/>
            <person name="Bruce D."/>
            <person name="Goodwin L."/>
            <person name="Pitluck S."/>
            <person name="Larimer F."/>
            <person name="Land M.L."/>
            <person name="Hauser L."/>
            <person name="Hemme C.L."/>
        </authorList>
    </citation>
    <scope>NUCLEOTIDE SEQUENCE [LARGE SCALE GENOMIC DNA]</scope>
    <source>
        <strain evidence="9 10">P7</strain>
    </source>
</reference>
<evidence type="ECO:0000256" key="4">
    <source>
        <dbReference type="ARBA" id="ARBA00022695"/>
    </source>
</evidence>
<dbReference type="KEGG" id="cck:Ccar_13050"/>
<dbReference type="AlphaFoldDB" id="C6PR91"/>
<evidence type="ECO:0000256" key="7">
    <source>
        <dbReference type="ARBA" id="ARBA00047343"/>
    </source>
</evidence>
<evidence type="ECO:0000256" key="2">
    <source>
        <dbReference type="ARBA" id="ARBA00012387"/>
    </source>
</evidence>
<keyword evidence="3 9" id="KW-0808">Transferase</keyword>
<dbReference type="eggNOG" id="COG0836">
    <property type="taxonomic scope" value="Bacteria"/>
</dbReference>
<evidence type="ECO:0000256" key="3">
    <source>
        <dbReference type="ARBA" id="ARBA00022679"/>
    </source>
</evidence>
<dbReference type="OrthoDB" id="9806359at2"/>
<dbReference type="SUPFAM" id="SSF53448">
    <property type="entry name" value="Nucleotide-diphospho-sugar transferases"/>
    <property type="match status" value="1"/>
</dbReference>
<comment type="similarity">
    <text evidence="1">Belongs to the mannose-6-phosphate isomerase type 2 family.</text>
</comment>
<gene>
    <name evidence="9" type="ORF">CcarbDRAFT_1308</name>
</gene>
<dbReference type="InterPro" id="IPR029044">
    <property type="entry name" value="Nucleotide-diphossugar_trans"/>
</dbReference>
<dbReference type="InterPro" id="IPR005835">
    <property type="entry name" value="NTP_transferase_dom"/>
</dbReference>
<dbReference type="InterPro" id="IPR051161">
    <property type="entry name" value="Mannose-6P_isomerase_type2"/>
</dbReference>
<dbReference type="STRING" id="536227.Ccar_13050"/>